<dbReference type="AlphaFoldDB" id="A0A858U5X3"/>
<evidence type="ECO:0000313" key="3">
    <source>
        <dbReference type="Proteomes" id="UP000501060"/>
    </source>
</evidence>
<evidence type="ECO:0000313" key="2">
    <source>
        <dbReference type="EMBL" id="QJG66847.1"/>
    </source>
</evidence>
<gene>
    <name evidence="2" type="ORF">HGG69_00690</name>
</gene>
<dbReference type="NCBIfam" id="NF045838">
    <property type="entry name" value="MG289_thiam_LP"/>
    <property type="match status" value="1"/>
</dbReference>
<proteinExistence type="predicted"/>
<dbReference type="Proteomes" id="UP000501060">
    <property type="component" value="Chromosome"/>
</dbReference>
<feature type="chain" id="PRO_5032504549" description="High affinity transport system protein" evidence="1">
    <location>
        <begin position="22"/>
        <end position="400"/>
    </location>
</feature>
<dbReference type="PROSITE" id="PS51257">
    <property type="entry name" value="PROKAR_LIPOPROTEIN"/>
    <property type="match status" value="1"/>
</dbReference>
<sequence>MKNKYKLFSLLSLLPVGIVPLASVSCSSSYKDNDNYIKNVNFTVPSPWLKGFKKENVQFFKNIEKRFNELKKDNKKLKNKPDIVIDFKLNNSRQSIFNDVLTASSAVSFPSSVFLNLNKNAEQKNIDAVEPILLTTTYAPIYDNKDLFYVSDRATLESNAVKMTKRFNELPYKDWTDSNRLYDKKVYQYFYEPNQHVKFQRGAVYITGDESTLKAIKQAWKNKDWNAFRNFGIVKYKDKNSSSKFLYPEFLFKHHFNQENNKFIGFNEDQSSHNNKYLNYPDKESARNMYQPNYEKFHIFLGEENEFAYHHNSKNKQYFSKVNERVEILTLTDPYLFNVVVVDKNMNAEQMKLLKQSIKEAQDDYGKLIGITGYLGLEDLKTNHSTLSDYIKEYYKKASH</sequence>
<accession>A0A858U5X3</accession>
<dbReference type="Gene3D" id="3.40.190.180">
    <property type="entry name" value="Cypl, domain I"/>
    <property type="match status" value="1"/>
</dbReference>
<evidence type="ECO:0000256" key="1">
    <source>
        <dbReference type="SAM" id="SignalP"/>
    </source>
</evidence>
<evidence type="ECO:0008006" key="4">
    <source>
        <dbReference type="Google" id="ProtNLM"/>
    </source>
</evidence>
<dbReference type="Pfam" id="PF06646">
    <property type="entry name" value="CypI"/>
    <property type="match status" value="1"/>
</dbReference>
<dbReference type="KEGG" id="mphe:HGG69_00690"/>
<reference evidence="2 3" key="1">
    <citation type="submission" date="2020-04" db="EMBL/GenBank/DDBJ databases">
        <title>Novel Mycoplasma species detected in Phocoena phocoena (harbor porpoise) from the USA.</title>
        <authorList>
            <person name="Volokhov D.V."/>
        </authorList>
    </citation>
    <scope>NUCLEOTIDE SEQUENCE [LARGE SCALE GENOMIC DNA]</scope>
    <source>
        <strain evidence="2 3">Phocoena C-264-GEN</strain>
    </source>
</reference>
<feature type="signal peptide" evidence="1">
    <location>
        <begin position="1"/>
        <end position="21"/>
    </location>
</feature>
<dbReference type="RefSeq" id="WP_169604898.1">
    <property type="nucleotide sequence ID" value="NZ_CP051481.1"/>
</dbReference>
<keyword evidence="1" id="KW-0732">Signal</keyword>
<dbReference type="InterPro" id="IPR043099">
    <property type="entry name" value="CypI_dom_I"/>
</dbReference>
<dbReference type="InterPro" id="IPR010592">
    <property type="entry name" value="CypI"/>
</dbReference>
<organism evidence="2 3">
    <name type="scientific">Mycoplasma phocoenae</name>
    <dbReference type="NCBI Taxonomy" id="754517"/>
    <lineage>
        <taxon>Bacteria</taxon>
        <taxon>Bacillati</taxon>
        <taxon>Mycoplasmatota</taxon>
        <taxon>Mollicutes</taxon>
        <taxon>Mycoplasmataceae</taxon>
        <taxon>Mycoplasma</taxon>
    </lineage>
</organism>
<keyword evidence="3" id="KW-1185">Reference proteome</keyword>
<dbReference type="EMBL" id="CP051481">
    <property type="protein sequence ID" value="QJG66847.1"/>
    <property type="molecule type" value="Genomic_DNA"/>
</dbReference>
<dbReference type="Gene3D" id="3.40.190.190">
    <property type="entry name" value="CypI, domain 2"/>
    <property type="match status" value="1"/>
</dbReference>
<protein>
    <recommendedName>
        <fullName evidence="4">High affinity transport system protein</fullName>
    </recommendedName>
</protein>
<name>A0A858U5X3_9MOLU</name>
<dbReference type="InterPro" id="IPR043100">
    <property type="entry name" value="CypI_dom_II"/>
</dbReference>